<dbReference type="Gene3D" id="1.10.10.60">
    <property type="entry name" value="Homeodomain-like"/>
    <property type="match status" value="2"/>
</dbReference>
<dbReference type="PANTHER" id="PTHR19303:SF74">
    <property type="entry name" value="POGO TRANSPOSABLE ELEMENT WITH KRAB DOMAIN"/>
    <property type="match status" value="1"/>
</dbReference>
<keyword evidence="6" id="KW-1185">Reference proteome</keyword>
<evidence type="ECO:0000256" key="2">
    <source>
        <dbReference type="ARBA" id="ARBA00023242"/>
    </source>
</evidence>
<dbReference type="Pfam" id="PF03221">
    <property type="entry name" value="HTH_Tnp_Tc5"/>
    <property type="match status" value="1"/>
</dbReference>
<evidence type="ECO:0000313" key="4">
    <source>
        <dbReference type="EMBL" id="CAK8674357.1"/>
    </source>
</evidence>
<evidence type="ECO:0000313" key="6">
    <source>
        <dbReference type="Proteomes" id="UP001642483"/>
    </source>
</evidence>
<keyword evidence="1" id="KW-0238">DNA-binding</keyword>
<sequence>MVRNYVRKTQRGKWSEENMKKAIDDIKNKKLSIRQAAEQHGVPKSTLERHWKGRVVHPGKVNLGKYKQALNSDLEEELVEHVKKMQEMFFGLTGETLRALAFQLANANGIPVPFNINNQKAGKDWLSCFLKRHRPTTGWLPIMVNVFKVSSLWIFLHCIFQSGYSSESCEWIQVVRYNALQPGRF</sequence>
<dbReference type="InterPro" id="IPR050863">
    <property type="entry name" value="CenT-Element_Derived"/>
</dbReference>
<protein>
    <recommendedName>
        <fullName evidence="3">HTH CENPB-type domain-containing protein</fullName>
    </recommendedName>
</protein>
<comment type="caution">
    <text evidence="4">The sequence shown here is derived from an EMBL/GenBank/DDBJ whole genome shotgun (WGS) entry which is preliminary data.</text>
</comment>
<proteinExistence type="predicted"/>
<reference evidence="4 6" key="1">
    <citation type="submission" date="2024-02" db="EMBL/GenBank/DDBJ databases">
        <authorList>
            <person name="Daric V."/>
            <person name="Darras S."/>
        </authorList>
    </citation>
    <scope>NUCLEOTIDE SEQUENCE [LARGE SCALE GENOMIC DNA]</scope>
</reference>
<name>A0ABP0F7R7_CLALP</name>
<keyword evidence="2" id="KW-0539">Nucleus</keyword>
<dbReference type="Proteomes" id="UP001642483">
    <property type="component" value="Unassembled WGS sequence"/>
</dbReference>
<dbReference type="SUPFAM" id="SSF46689">
    <property type="entry name" value="Homeodomain-like"/>
    <property type="match status" value="2"/>
</dbReference>
<gene>
    <name evidence="5" type="ORF">CVLEPA_LOCUS23796</name>
    <name evidence="4" type="ORF">CVLEPA_LOCUS4061</name>
</gene>
<evidence type="ECO:0000259" key="3">
    <source>
        <dbReference type="PROSITE" id="PS51253"/>
    </source>
</evidence>
<dbReference type="PROSITE" id="PS51253">
    <property type="entry name" value="HTH_CENPB"/>
    <property type="match status" value="1"/>
</dbReference>
<dbReference type="PANTHER" id="PTHR19303">
    <property type="entry name" value="TRANSPOSON"/>
    <property type="match status" value="1"/>
</dbReference>
<feature type="domain" description="HTH CENPB-type" evidence="3">
    <location>
        <begin position="62"/>
        <end position="139"/>
    </location>
</feature>
<dbReference type="InterPro" id="IPR006600">
    <property type="entry name" value="HTH_CenpB_DNA-bd_dom"/>
</dbReference>
<organism evidence="4 6">
    <name type="scientific">Clavelina lepadiformis</name>
    <name type="common">Light-bulb sea squirt</name>
    <name type="synonym">Ascidia lepadiformis</name>
    <dbReference type="NCBI Taxonomy" id="159417"/>
    <lineage>
        <taxon>Eukaryota</taxon>
        <taxon>Metazoa</taxon>
        <taxon>Chordata</taxon>
        <taxon>Tunicata</taxon>
        <taxon>Ascidiacea</taxon>
        <taxon>Aplousobranchia</taxon>
        <taxon>Clavelinidae</taxon>
        <taxon>Clavelina</taxon>
    </lineage>
</organism>
<evidence type="ECO:0000256" key="1">
    <source>
        <dbReference type="ARBA" id="ARBA00023125"/>
    </source>
</evidence>
<dbReference type="InterPro" id="IPR009057">
    <property type="entry name" value="Homeodomain-like_sf"/>
</dbReference>
<evidence type="ECO:0000313" key="5">
    <source>
        <dbReference type="EMBL" id="CAK8691213.1"/>
    </source>
</evidence>
<dbReference type="EMBL" id="CAWYQH010000119">
    <property type="protein sequence ID" value="CAK8691213.1"/>
    <property type="molecule type" value="Genomic_DNA"/>
</dbReference>
<dbReference type="EMBL" id="CAWYQH010000013">
    <property type="protein sequence ID" value="CAK8674357.1"/>
    <property type="molecule type" value="Genomic_DNA"/>
</dbReference>
<dbReference type="Pfam" id="PF05225">
    <property type="entry name" value="HTH_psq"/>
    <property type="match status" value="1"/>
</dbReference>
<accession>A0ABP0F7R7</accession>
<dbReference type="InterPro" id="IPR007889">
    <property type="entry name" value="HTH_Psq"/>
</dbReference>